<accession>A0A6J4SEY8</accession>
<sequence>DREHRRRRRAVADRLVGCTRGNPGDRLLLGGGARGCPRTRAPLRGPGRRGRGSLDAPRSLRWRLDDGRRGLWPRARGEL</sequence>
<gene>
    <name evidence="2" type="ORF">AVDCRST_MAG53-2218</name>
</gene>
<name>A0A6J4SEY8_9ACTN</name>
<evidence type="ECO:0000256" key="1">
    <source>
        <dbReference type="SAM" id="MobiDB-lite"/>
    </source>
</evidence>
<protein>
    <submittedName>
        <fullName evidence="2">Uncharacterized protein</fullName>
    </submittedName>
</protein>
<reference evidence="2" key="1">
    <citation type="submission" date="2020-02" db="EMBL/GenBank/DDBJ databases">
        <authorList>
            <person name="Meier V. D."/>
        </authorList>
    </citation>
    <scope>NUCLEOTIDE SEQUENCE</scope>
    <source>
        <strain evidence="2">AVDCRST_MAG53</strain>
    </source>
</reference>
<feature type="non-terminal residue" evidence="2">
    <location>
        <position position="1"/>
    </location>
</feature>
<proteinExistence type="predicted"/>
<feature type="region of interest" description="Disordered" evidence="1">
    <location>
        <begin position="29"/>
        <end position="57"/>
    </location>
</feature>
<evidence type="ECO:0000313" key="2">
    <source>
        <dbReference type="EMBL" id="CAA9497776.1"/>
    </source>
</evidence>
<dbReference type="EMBL" id="CADCVR010000058">
    <property type="protein sequence ID" value="CAA9497776.1"/>
    <property type="molecule type" value="Genomic_DNA"/>
</dbReference>
<dbReference type="AlphaFoldDB" id="A0A6J4SEY8"/>
<feature type="non-terminal residue" evidence="2">
    <location>
        <position position="79"/>
    </location>
</feature>
<organism evidence="2">
    <name type="scientific">uncultured Solirubrobacteraceae bacterium</name>
    <dbReference type="NCBI Taxonomy" id="1162706"/>
    <lineage>
        <taxon>Bacteria</taxon>
        <taxon>Bacillati</taxon>
        <taxon>Actinomycetota</taxon>
        <taxon>Thermoleophilia</taxon>
        <taxon>Solirubrobacterales</taxon>
        <taxon>Solirubrobacteraceae</taxon>
        <taxon>environmental samples</taxon>
    </lineage>
</organism>